<feature type="transmembrane region" description="Helical" evidence="8">
    <location>
        <begin position="333"/>
        <end position="352"/>
    </location>
</feature>
<dbReference type="GeneID" id="31003397"/>
<keyword evidence="6 8" id="KW-0472">Membrane</keyword>
<evidence type="ECO:0000256" key="3">
    <source>
        <dbReference type="ARBA" id="ARBA00022692"/>
    </source>
</evidence>
<feature type="transmembrane region" description="Helical" evidence="8">
    <location>
        <begin position="289"/>
        <end position="312"/>
    </location>
</feature>
<evidence type="ECO:0000256" key="8">
    <source>
        <dbReference type="SAM" id="Phobius"/>
    </source>
</evidence>
<feature type="domain" description="Amino acid permease/ SLC12A" evidence="9">
    <location>
        <begin position="53"/>
        <end position="216"/>
    </location>
</feature>
<name>A0A225AHS7_TALAT</name>
<dbReference type="OrthoDB" id="3900342at2759"/>
<dbReference type="GO" id="GO:0015171">
    <property type="term" value="F:amino acid transmembrane transporter activity"/>
    <property type="evidence" value="ECO:0007669"/>
    <property type="project" value="TreeGrafter"/>
</dbReference>
<evidence type="ECO:0000256" key="4">
    <source>
        <dbReference type="ARBA" id="ARBA00022970"/>
    </source>
</evidence>
<feature type="transmembrane region" description="Helical" evidence="8">
    <location>
        <begin position="159"/>
        <end position="180"/>
    </location>
</feature>
<keyword evidence="11" id="KW-1185">Reference proteome</keyword>
<dbReference type="Proteomes" id="UP000214365">
    <property type="component" value="Unassembled WGS sequence"/>
</dbReference>
<dbReference type="STRING" id="1441469.A0A225AHS7"/>
<accession>A0A225AHS7</accession>
<sequence length="511" mass="55846">MQSKLDTKTAGDSTNDVSSIEAGSVSGDVQYAGEQGSPPSPQPQLHRNFTARHIQMIGLAGSIGSGLFVGTGKALRYGSYPGLYLGWSLICAQQWVNMQVMSEAAVIFPTSGAFIDHAARFVDPSLAFALGACEWFAYHTTLAAEGSIFRLVLTYWTDAVPTAACMTFYLVLIFCIHSLPNRYFAEFEFVTALLKISVMAIMIISCIVMLAGGGPTGILNGESKMPRWNLPRAVNNLGARLFLFFGSTVIFISLLVPYNDGRLLGVSNAASSPFVIALQDAGIKGLPDLVNVVIIVGLCALGAEALFVTSRLSTAMSRMGMFPKIFGRVDKKGRPYVSLIFSAALATTLTYINCSNTGGIIFTWFSSVGSTVYFLAYIVIAVTNWRMHAAFKAQGDNPLSLQYAYKNKFWPLGSIFLFISGLFVIGTTFYISLFPIGEDISVENFFQTFLCVPLFLVLWAGYKIIFRTKIVDPAQADLVSGRRPLSVEDIAFFDFYYSQPLWKRALTYIGV</sequence>
<evidence type="ECO:0000256" key="5">
    <source>
        <dbReference type="ARBA" id="ARBA00022989"/>
    </source>
</evidence>
<dbReference type="EMBL" id="LFMY01000004">
    <property type="protein sequence ID" value="OKL60991.1"/>
    <property type="molecule type" value="Genomic_DNA"/>
</dbReference>
<dbReference type="InterPro" id="IPR004841">
    <property type="entry name" value="AA-permease/SLC12A_dom"/>
</dbReference>
<evidence type="ECO:0000256" key="1">
    <source>
        <dbReference type="ARBA" id="ARBA00004141"/>
    </source>
</evidence>
<feature type="transmembrane region" description="Helical" evidence="8">
    <location>
        <begin position="445"/>
        <end position="462"/>
    </location>
</feature>
<dbReference type="AlphaFoldDB" id="A0A225AHS7"/>
<comment type="subcellular location">
    <subcellularLocation>
        <location evidence="1">Membrane</location>
        <topology evidence="1">Multi-pass membrane protein</topology>
    </subcellularLocation>
</comment>
<dbReference type="Gene3D" id="1.20.1740.10">
    <property type="entry name" value="Amino acid/polyamine transporter I"/>
    <property type="match status" value="2"/>
</dbReference>
<gene>
    <name evidence="10" type="ORF">UA08_03642</name>
</gene>
<feature type="transmembrane region" description="Helical" evidence="8">
    <location>
        <begin position="192"/>
        <end position="216"/>
    </location>
</feature>
<feature type="domain" description="Amino acid permease/ SLC12A" evidence="9">
    <location>
        <begin position="217"/>
        <end position="470"/>
    </location>
</feature>
<protein>
    <recommendedName>
        <fullName evidence="9">Amino acid permease/ SLC12A domain-containing protein</fullName>
    </recommendedName>
</protein>
<dbReference type="RefSeq" id="XP_020121112.1">
    <property type="nucleotide sequence ID" value="XM_020265964.1"/>
</dbReference>
<evidence type="ECO:0000313" key="11">
    <source>
        <dbReference type="Proteomes" id="UP000214365"/>
    </source>
</evidence>
<evidence type="ECO:0000313" key="10">
    <source>
        <dbReference type="EMBL" id="OKL60991.1"/>
    </source>
</evidence>
<feature type="transmembrane region" description="Helical" evidence="8">
    <location>
        <begin position="409"/>
        <end position="433"/>
    </location>
</feature>
<feature type="transmembrane region" description="Helical" evidence="8">
    <location>
        <begin position="358"/>
        <end position="382"/>
    </location>
</feature>
<dbReference type="Pfam" id="PF00324">
    <property type="entry name" value="AA_permease"/>
    <property type="match status" value="2"/>
</dbReference>
<keyword evidence="2" id="KW-0813">Transport</keyword>
<evidence type="ECO:0000259" key="9">
    <source>
        <dbReference type="Pfam" id="PF00324"/>
    </source>
</evidence>
<comment type="caution">
    <text evidence="10">The sequence shown here is derived from an EMBL/GenBank/DDBJ whole genome shotgun (WGS) entry which is preliminary data.</text>
</comment>
<feature type="transmembrane region" description="Helical" evidence="8">
    <location>
        <begin position="237"/>
        <end position="258"/>
    </location>
</feature>
<dbReference type="PIRSF" id="PIRSF006060">
    <property type="entry name" value="AA_transporter"/>
    <property type="match status" value="1"/>
</dbReference>
<evidence type="ECO:0000256" key="6">
    <source>
        <dbReference type="ARBA" id="ARBA00023136"/>
    </source>
</evidence>
<reference evidence="10 11" key="1">
    <citation type="submission" date="2015-06" db="EMBL/GenBank/DDBJ databases">
        <title>Talaromyces atroroseus IBT 11181 draft genome.</title>
        <authorList>
            <person name="Rasmussen K.B."/>
            <person name="Rasmussen S."/>
            <person name="Petersen B."/>
            <person name="Sicheritz-Ponten T."/>
            <person name="Mortensen U.H."/>
            <person name="Thrane U."/>
        </authorList>
    </citation>
    <scope>NUCLEOTIDE SEQUENCE [LARGE SCALE GENOMIC DNA]</scope>
    <source>
        <strain evidence="10 11">IBT 11181</strain>
    </source>
</reference>
<organism evidence="10 11">
    <name type="scientific">Talaromyces atroroseus</name>
    <dbReference type="NCBI Taxonomy" id="1441469"/>
    <lineage>
        <taxon>Eukaryota</taxon>
        <taxon>Fungi</taxon>
        <taxon>Dikarya</taxon>
        <taxon>Ascomycota</taxon>
        <taxon>Pezizomycotina</taxon>
        <taxon>Eurotiomycetes</taxon>
        <taxon>Eurotiomycetidae</taxon>
        <taxon>Eurotiales</taxon>
        <taxon>Trichocomaceae</taxon>
        <taxon>Talaromyces</taxon>
        <taxon>Talaromyces sect. Trachyspermi</taxon>
    </lineage>
</organism>
<feature type="region of interest" description="Disordered" evidence="7">
    <location>
        <begin position="1"/>
        <end position="20"/>
    </location>
</feature>
<dbReference type="PANTHER" id="PTHR43341:SF1">
    <property type="entry name" value="GENERAL AMINO-ACID PERMEASE GAP1"/>
    <property type="match status" value="1"/>
</dbReference>
<dbReference type="PANTHER" id="PTHR43341">
    <property type="entry name" value="AMINO ACID PERMEASE"/>
    <property type="match status" value="1"/>
</dbReference>
<keyword evidence="5 8" id="KW-1133">Transmembrane helix</keyword>
<keyword evidence="3 8" id="KW-0812">Transmembrane</keyword>
<proteinExistence type="predicted"/>
<evidence type="ECO:0000256" key="7">
    <source>
        <dbReference type="SAM" id="MobiDB-lite"/>
    </source>
</evidence>
<keyword evidence="4" id="KW-0029">Amino-acid transport</keyword>
<dbReference type="InterPro" id="IPR050524">
    <property type="entry name" value="APC_YAT"/>
</dbReference>
<evidence type="ECO:0000256" key="2">
    <source>
        <dbReference type="ARBA" id="ARBA00022448"/>
    </source>
</evidence>
<dbReference type="GO" id="GO:0016020">
    <property type="term" value="C:membrane"/>
    <property type="evidence" value="ECO:0007669"/>
    <property type="project" value="UniProtKB-SubCell"/>
</dbReference>